<evidence type="ECO:0000256" key="3">
    <source>
        <dbReference type="ARBA" id="ARBA00001947"/>
    </source>
</evidence>
<accession>A0A290QE02</accession>
<evidence type="ECO:0000256" key="8">
    <source>
        <dbReference type="ARBA" id="ARBA00022801"/>
    </source>
</evidence>
<dbReference type="KEGG" id="vbh:CMV30_16685"/>
<evidence type="ECO:0000313" key="10">
    <source>
        <dbReference type="EMBL" id="ATC65450.1"/>
    </source>
</evidence>
<comment type="cofactor">
    <cofactor evidence="3">
        <name>Zn(2+)</name>
        <dbReference type="ChEBI" id="CHEBI:29105"/>
    </cofactor>
</comment>
<dbReference type="Pfam" id="PF02073">
    <property type="entry name" value="Peptidase_M29"/>
    <property type="match status" value="1"/>
</dbReference>
<comment type="similarity">
    <text evidence="4">Belongs to the peptidase M29 family.</text>
</comment>
<proteinExistence type="inferred from homology"/>
<dbReference type="InterPro" id="IPR000787">
    <property type="entry name" value="Peptidase_M29"/>
</dbReference>
<evidence type="ECO:0000256" key="4">
    <source>
        <dbReference type="ARBA" id="ARBA00008236"/>
    </source>
</evidence>
<comment type="cofactor">
    <cofactor evidence="1">
        <name>Co(2+)</name>
        <dbReference type="ChEBI" id="CHEBI:48828"/>
    </cofactor>
</comment>
<keyword evidence="6" id="KW-0645">Protease</keyword>
<evidence type="ECO:0000256" key="5">
    <source>
        <dbReference type="ARBA" id="ARBA00022438"/>
    </source>
</evidence>
<gene>
    <name evidence="10" type="ORF">CMV30_16685</name>
</gene>
<dbReference type="RefSeq" id="WP_096057079.1">
    <property type="nucleotide sequence ID" value="NZ_CP023344.1"/>
</dbReference>
<evidence type="ECO:0000313" key="11">
    <source>
        <dbReference type="Proteomes" id="UP000217265"/>
    </source>
</evidence>
<dbReference type="GO" id="GO:0008237">
    <property type="term" value="F:metallopeptidase activity"/>
    <property type="evidence" value="ECO:0007669"/>
    <property type="project" value="UniProtKB-KW"/>
</dbReference>
<dbReference type="OrthoDB" id="9803993at2"/>
<evidence type="ECO:0000256" key="7">
    <source>
        <dbReference type="ARBA" id="ARBA00022723"/>
    </source>
</evidence>
<keyword evidence="11" id="KW-1185">Reference proteome</keyword>
<reference evidence="10 11" key="1">
    <citation type="submission" date="2017-09" db="EMBL/GenBank/DDBJ databases">
        <title>Complete genome sequence of Verrucomicrobial strain HZ-65, isolated from freshwater.</title>
        <authorList>
            <person name="Choi A."/>
        </authorList>
    </citation>
    <scope>NUCLEOTIDE SEQUENCE [LARGE SCALE GENOMIC DNA]</scope>
    <source>
        <strain evidence="10 11">HZ-65</strain>
    </source>
</reference>
<dbReference type="GO" id="GO:0004177">
    <property type="term" value="F:aminopeptidase activity"/>
    <property type="evidence" value="ECO:0007669"/>
    <property type="project" value="UniProtKB-KW"/>
</dbReference>
<dbReference type="PANTHER" id="PTHR34448:SF1">
    <property type="entry name" value="BLL6088 PROTEIN"/>
    <property type="match status" value="1"/>
</dbReference>
<evidence type="ECO:0000256" key="1">
    <source>
        <dbReference type="ARBA" id="ARBA00001941"/>
    </source>
</evidence>
<sequence length="379" mass="42194">MIIDSRFNDLAAGLINFSTQLKKGERVLIDAFDIPDAMVIALIRATRDAGAHPYVNIHRARVTREMMLGAAVDQFEPHAAVELARMQKMDAYIALRGSDNIFEASDVPPDRVQLVSKLMKPVLDHRVGKTKWVVLRWPTASMAQQAGMSTEAFEDFYFRVCTLDYARMVPGMEALKELMTATDRVHIKGPGTDLRFSIKGIGAQPCGGLRNIPDGEVFSCPVKDSVEGYVQYNAPTVYLGQSFDNIRLGFKKGKIVEATSTNTKRLNEILDSDDGARYIGEFALGFNPHITAPMRDILFDEKIAGSFHFTPGQAYEGVGNGNKSQVHWDMVCIQRPEYGGGEVWFDDKLIRKDGMFVPKSLHKLNPEYLLGAEKAKKGK</sequence>
<evidence type="ECO:0000256" key="9">
    <source>
        <dbReference type="ARBA" id="ARBA00023049"/>
    </source>
</evidence>
<dbReference type="InterPro" id="IPR035097">
    <property type="entry name" value="M29_N-terminal"/>
</dbReference>
<keyword evidence="5 10" id="KW-0031">Aminopeptidase</keyword>
<evidence type="ECO:0000256" key="6">
    <source>
        <dbReference type="ARBA" id="ARBA00022670"/>
    </source>
</evidence>
<organism evidence="10 11">
    <name type="scientific">Nibricoccus aquaticus</name>
    <dbReference type="NCBI Taxonomy" id="2576891"/>
    <lineage>
        <taxon>Bacteria</taxon>
        <taxon>Pseudomonadati</taxon>
        <taxon>Verrucomicrobiota</taxon>
        <taxon>Opitutia</taxon>
        <taxon>Opitutales</taxon>
        <taxon>Opitutaceae</taxon>
        <taxon>Nibricoccus</taxon>
    </lineage>
</organism>
<name>A0A290QE02_9BACT</name>
<comment type="cofactor">
    <cofactor evidence="2">
        <name>Mg(2+)</name>
        <dbReference type="ChEBI" id="CHEBI:18420"/>
    </cofactor>
</comment>
<dbReference type="EMBL" id="CP023344">
    <property type="protein sequence ID" value="ATC65450.1"/>
    <property type="molecule type" value="Genomic_DNA"/>
</dbReference>
<protein>
    <submittedName>
        <fullName evidence="10">Aminopeptidase</fullName>
    </submittedName>
</protein>
<dbReference type="SUPFAM" id="SSF144052">
    <property type="entry name" value="Thermophilic metalloprotease-like"/>
    <property type="match status" value="1"/>
</dbReference>
<dbReference type="InterPro" id="IPR052170">
    <property type="entry name" value="M29_Exopeptidase"/>
</dbReference>
<dbReference type="AlphaFoldDB" id="A0A290QE02"/>
<keyword evidence="8" id="KW-0378">Hydrolase</keyword>
<dbReference type="Gene3D" id="3.40.1830.10">
    <property type="entry name" value="Thermophilic metalloprotease (M29)"/>
    <property type="match status" value="1"/>
</dbReference>
<evidence type="ECO:0000256" key="2">
    <source>
        <dbReference type="ARBA" id="ARBA00001946"/>
    </source>
</evidence>
<keyword evidence="7" id="KW-0479">Metal-binding</keyword>
<dbReference type="PANTHER" id="PTHR34448">
    <property type="entry name" value="AMINOPEPTIDASE"/>
    <property type="match status" value="1"/>
</dbReference>
<dbReference type="GO" id="GO:0046872">
    <property type="term" value="F:metal ion binding"/>
    <property type="evidence" value="ECO:0007669"/>
    <property type="project" value="UniProtKB-KW"/>
</dbReference>
<keyword evidence="9" id="KW-0482">Metalloprotease</keyword>
<dbReference type="Proteomes" id="UP000217265">
    <property type="component" value="Chromosome"/>
</dbReference>
<dbReference type="GO" id="GO:0006508">
    <property type="term" value="P:proteolysis"/>
    <property type="evidence" value="ECO:0007669"/>
    <property type="project" value="UniProtKB-KW"/>
</dbReference>